<accession>A0A0E9V7A3</accession>
<name>A0A0E9V7A3_ANGAN</name>
<reference evidence="1" key="2">
    <citation type="journal article" date="2015" name="Fish Shellfish Immunol.">
        <title>Early steps in the European eel (Anguilla anguilla)-Vibrio vulnificus interaction in the gills: Role of the RtxA13 toxin.</title>
        <authorList>
            <person name="Callol A."/>
            <person name="Pajuelo D."/>
            <person name="Ebbesson L."/>
            <person name="Teles M."/>
            <person name="MacKenzie S."/>
            <person name="Amaro C."/>
        </authorList>
    </citation>
    <scope>NUCLEOTIDE SEQUENCE</scope>
</reference>
<dbReference type="AlphaFoldDB" id="A0A0E9V7A3"/>
<organism evidence="1">
    <name type="scientific">Anguilla anguilla</name>
    <name type="common">European freshwater eel</name>
    <name type="synonym">Muraena anguilla</name>
    <dbReference type="NCBI Taxonomy" id="7936"/>
    <lineage>
        <taxon>Eukaryota</taxon>
        <taxon>Metazoa</taxon>
        <taxon>Chordata</taxon>
        <taxon>Craniata</taxon>
        <taxon>Vertebrata</taxon>
        <taxon>Euteleostomi</taxon>
        <taxon>Actinopterygii</taxon>
        <taxon>Neopterygii</taxon>
        <taxon>Teleostei</taxon>
        <taxon>Anguilliformes</taxon>
        <taxon>Anguillidae</taxon>
        <taxon>Anguilla</taxon>
    </lineage>
</organism>
<evidence type="ECO:0000313" key="1">
    <source>
        <dbReference type="EMBL" id="JAH73876.1"/>
    </source>
</evidence>
<protein>
    <submittedName>
        <fullName evidence="1">Uncharacterized protein</fullName>
    </submittedName>
</protein>
<sequence length="37" mass="4266">MRYREHTPIVLNELNLSIAAREKIGIVEEPDLASHHL</sequence>
<proteinExistence type="predicted"/>
<dbReference type="EMBL" id="GBXM01034701">
    <property type="protein sequence ID" value="JAH73876.1"/>
    <property type="molecule type" value="Transcribed_RNA"/>
</dbReference>
<reference evidence="1" key="1">
    <citation type="submission" date="2014-11" db="EMBL/GenBank/DDBJ databases">
        <authorList>
            <person name="Amaro Gonzalez C."/>
        </authorList>
    </citation>
    <scope>NUCLEOTIDE SEQUENCE</scope>
</reference>